<accession>A0A4R8VF37</accession>
<comment type="similarity">
    <text evidence="1">Belongs to the NAD(P)-dependent epimerase/dehydratase family.</text>
</comment>
<dbReference type="AlphaFoldDB" id="A0A4R8VF37"/>
<name>A0A4R8VF37_9MICO</name>
<feature type="domain" description="NAD-dependent epimerase/dehydratase" evidence="3">
    <location>
        <begin position="225"/>
        <end position="337"/>
    </location>
</feature>
<dbReference type="EMBL" id="FNIB01000017">
    <property type="protein sequence ID" value="SDO39709.1"/>
    <property type="molecule type" value="Genomic_DNA"/>
</dbReference>
<evidence type="ECO:0000313" key="7">
    <source>
        <dbReference type="Proteomes" id="UP000298252"/>
    </source>
</evidence>
<evidence type="ECO:0000256" key="1">
    <source>
        <dbReference type="ARBA" id="ARBA00007637"/>
    </source>
</evidence>
<dbReference type="Pfam" id="PF01370">
    <property type="entry name" value="Epimerase"/>
    <property type="match status" value="3"/>
</dbReference>
<sequence>MTGEHLLITGGAGFIGSAIVDAALARGYQVRVLDSLRADVHGPAPALVSEPERASAADREPRSEVESTPESASPIFPGPGPESGPMREPGPSFRAGNARPAGLDPRVEFLLGDVTNPDTVARALEDIDVVCHQAAKVGLGVDFADAPDYVHSNEVGTAVLLAAMAERGIRRLVLASSMVVYGEGSYRGPNGFTRPGPRLASDLDAGRFDPRDPETGQALEPVLVSETDPLDPRNVYASSKLGQEYLATAWARSTGGQVAALRYHNVYGPGMPQNTPYAGVASLFRSAIERGEAPRVYEDGRQRRDFVHVRDVAAANISALEFTAHSDSGIFRPFNVGSGIVHTIGDMATALAAAAGGLTPIVTGQYRLGDVRHITASSERLRTELGWSAQVSFEDGMREFATAPLRAAVCP</sequence>
<evidence type="ECO:0000313" key="6">
    <source>
        <dbReference type="Proteomes" id="UP000199639"/>
    </source>
</evidence>
<dbReference type="EMBL" id="SOFD01000007">
    <property type="protein sequence ID" value="TFB81445.1"/>
    <property type="molecule type" value="Genomic_DNA"/>
</dbReference>
<feature type="domain" description="NAD-dependent epimerase/dehydratase" evidence="3">
    <location>
        <begin position="7"/>
        <end position="41"/>
    </location>
</feature>
<feature type="domain" description="NAD-dependent epimerase/dehydratase" evidence="3">
    <location>
        <begin position="97"/>
        <end position="186"/>
    </location>
</feature>
<reference evidence="4 6" key="1">
    <citation type="submission" date="2016-10" db="EMBL/GenBank/DDBJ databases">
        <authorList>
            <person name="Varghese N."/>
            <person name="Submissions S."/>
        </authorList>
    </citation>
    <scope>NUCLEOTIDE SEQUENCE [LARGE SCALE GENOMIC DNA]</scope>
    <source>
        <strain evidence="4 6">CGMCC 1.11215</strain>
    </source>
</reference>
<dbReference type="PANTHER" id="PTHR43000">
    <property type="entry name" value="DTDP-D-GLUCOSE 4,6-DEHYDRATASE-RELATED"/>
    <property type="match status" value="1"/>
</dbReference>
<dbReference type="RefSeq" id="WP_104088463.1">
    <property type="nucleotide sequence ID" value="NZ_FNIB01000017.1"/>
</dbReference>
<dbReference type="Proteomes" id="UP000199639">
    <property type="component" value="Unassembled WGS sequence"/>
</dbReference>
<dbReference type="SUPFAM" id="SSF51735">
    <property type="entry name" value="NAD(P)-binding Rossmann-fold domains"/>
    <property type="match status" value="1"/>
</dbReference>
<feature type="region of interest" description="Disordered" evidence="2">
    <location>
        <begin position="43"/>
        <end position="99"/>
    </location>
</feature>
<evidence type="ECO:0000259" key="3">
    <source>
        <dbReference type="Pfam" id="PF01370"/>
    </source>
</evidence>
<dbReference type="Gene3D" id="3.40.50.720">
    <property type="entry name" value="NAD(P)-binding Rossmann-like Domain"/>
    <property type="match status" value="1"/>
</dbReference>
<evidence type="ECO:0000313" key="4">
    <source>
        <dbReference type="EMBL" id="SDO39709.1"/>
    </source>
</evidence>
<dbReference type="InterPro" id="IPR036291">
    <property type="entry name" value="NAD(P)-bd_dom_sf"/>
</dbReference>
<dbReference type="STRING" id="1424659.SAMN05216368_11722"/>
<feature type="compositionally biased region" description="Basic and acidic residues" evidence="2">
    <location>
        <begin position="50"/>
        <end position="65"/>
    </location>
</feature>
<keyword evidence="7" id="KW-1185">Reference proteome</keyword>
<evidence type="ECO:0000313" key="5">
    <source>
        <dbReference type="EMBL" id="TFB81445.1"/>
    </source>
</evidence>
<reference evidence="5 7" key="2">
    <citation type="submission" date="2019-03" db="EMBL/GenBank/DDBJ databases">
        <title>Genomics of glacier-inhabiting Cryobacterium strains.</title>
        <authorList>
            <person name="Liu Q."/>
            <person name="Xin Y.-H."/>
        </authorList>
    </citation>
    <scope>NUCLEOTIDE SEQUENCE [LARGE SCALE GENOMIC DNA]</scope>
    <source>
        <strain evidence="5 7">Hh8</strain>
    </source>
</reference>
<evidence type="ECO:0000256" key="2">
    <source>
        <dbReference type="SAM" id="MobiDB-lite"/>
    </source>
</evidence>
<organism evidence="4 6">
    <name type="scientific">Cryobacterium flavum</name>
    <dbReference type="NCBI Taxonomy" id="1424659"/>
    <lineage>
        <taxon>Bacteria</taxon>
        <taxon>Bacillati</taxon>
        <taxon>Actinomycetota</taxon>
        <taxon>Actinomycetes</taxon>
        <taxon>Micrococcales</taxon>
        <taxon>Microbacteriaceae</taxon>
        <taxon>Cryobacterium</taxon>
    </lineage>
</organism>
<dbReference type="Proteomes" id="UP000298252">
    <property type="component" value="Unassembled WGS sequence"/>
</dbReference>
<gene>
    <name evidence="5" type="ORF">E3O21_03120</name>
    <name evidence="4" type="ORF">SAMN05216368_11722</name>
</gene>
<proteinExistence type="inferred from homology"/>
<dbReference type="InterPro" id="IPR001509">
    <property type="entry name" value="Epimerase_deHydtase"/>
</dbReference>
<protein>
    <submittedName>
        <fullName evidence="5">NAD-dependent epimerase/dehydratase family protein</fullName>
    </submittedName>
    <submittedName>
        <fullName evidence="4">dTDP-L-rhamnose 4-epimerase</fullName>
    </submittedName>
</protein>